<accession>A0AAV4I3L5</accession>
<dbReference type="GO" id="GO:0035591">
    <property type="term" value="F:signaling adaptor activity"/>
    <property type="evidence" value="ECO:0007669"/>
    <property type="project" value="TreeGrafter"/>
</dbReference>
<dbReference type="GO" id="GO:1904263">
    <property type="term" value="P:positive regulation of TORC1 signaling"/>
    <property type="evidence" value="ECO:0007669"/>
    <property type="project" value="TreeGrafter"/>
</dbReference>
<organism evidence="5 6">
    <name type="scientific">Elysia marginata</name>
    <dbReference type="NCBI Taxonomy" id="1093978"/>
    <lineage>
        <taxon>Eukaryota</taxon>
        <taxon>Metazoa</taxon>
        <taxon>Spiralia</taxon>
        <taxon>Lophotrochozoa</taxon>
        <taxon>Mollusca</taxon>
        <taxon>Gastropoda</taxon>
        <taxon>Heterobranchia</taxon>
        <taxon>Euthyneura</taxon>
        <taxon>Panpulmonata</taxon>
        <taxon>Sacoglossa</taxon>
        <taxon>Placobranchoidea</taxon>
        <taxon>Plakobranchidae</taxon>
        <taxon>Elysia</taxon>
    </lineage>
</organism>
<proteinExistence type="predicted"/>
<dbReference type="Proteomes" id="UP000762676">
    <property type="component" value="Unassembled WGS sequence"/>
</dbReference>
<protein>
    <submittedName>
        <fullName evidence="5">WD repeat-containing protein 59</fullName>
    </submittedName>
</protein>
<feature type="compositionally biased region" description="Low complexity" evidence="3">
    <location>
        <begin position="136"/>
        <end position="150"/>
    </location>
</feature>
<evidence type="ECO:0000313" key="6">
    <source>
        <dbReference type="Proteomes" id="UP000762676"/>
    </source>
</evidence>
<dbReference type="PANTHER" id="PTHR46170:SF1">
    <property type="entry name" value="GATOR COMPLEX PROTEIN WDR59"/>
    <property type="match status" value="1"/>
</dbReference>
<name>A0AAV4I3L5_9GAST</name>
<evidence type="ECO:0000256" key="1">
    <source>
        <dbReference type="ARBA" id="ARBA00022574"/>
    </source>
</evidence>
<dbReference type="PANTHER" id="PTHR46170">
    <property type="entry name" value="GATOR COMPLEX PROTEIN WDR59"/>
    <property type="match status" value="1"/>
</dbReference>
<dbReference type="GO" id="GO:0034198">
    <property type="term" value="P:cellular response to amino acid starvation"/>
    <property type="evidence" value="ECO:0007669"/>
    <property type="project" value="TreeGrafter"/>
</dbReference>
<dbReference type="EMBL" id="BMAT01005991">
    <property type="protein sequence ID" value="GFS03759.1"/>
    <property type="molecule type" value="Genomic_DNA"/>
</dbReference>
<reference evidence="5 6" key="1">
    <citation type="journal article" date="2021" name="Elife">
        <title>Chloroplast acquisition without the gene transfer in kleptoplastic sea slugs, Plakobranchus ocellatus.</title>
        <authorList>
            <person name="Maeda T."/>
            <person name="Takahashi S."/>
            <person name="Yoshida T."/>
            <person name="Shimamura S."/>
            <person name="Takaki Y."/>
            <person name="Nagai Y."/>
            <person name="Toyoda A."/>
            <person name="Suzuki Y."/>
            <person name="Arimoto A."/>
            <person name="Ishii H."/>
            <person name="Satoh N."/>
            <person name="Nishiyama T."/>
            <person name="Hasebe M."/>
            <person name="Maruyama T."/>
            <person name="Minagawa J."/>
            <person name="Obokata J."/>
            <person name="Shigenobu S."/>
        </authorList>
    </citation>
    <scope>NUCLEOTIDE SEQUENCE [LARGE SCALE GENOMIC DNA]</scope>
</reference>
<dbReference type="InterPro" id="IPR049566">
    <property type="entry name" value="WDR59_RTC1-like_RING_Znf"/>
</dbReference>
<feature type="region of interest" description="Disordered" evidence="3">
    <location>
        <begin position="63"/>
        <end position="157"/>
    </location>
</feature>
<feature type="domain" description="WDR59/RTC1-like RING zinc finger" evidence="4">
    <location>
        <begin position="273"/>
        <end position="311"/>
    </location>
</feature>
<dbReference type="GO" id="GO:0005774">
    <property type="term" value="C:vacuolar membrane"/>
    <property type="evidence" value="ECO:0007669"/>
    <property type="project" value="TreeGrafter"/>
</dbReference>
<evidence type="ECO:0000256" key="2">
    <source>
        <dbReference type="ARBA" id="ARBA00022737"/>
    </source>
</evidence>
<keyword evidence="2" id="KW-0677">Repeat</keyword>
<evidence type="ECO:0000256" key="3">
    <source>
        <dbReference type="SAM" id="MobiDB-lite"/>
    </source>
</evidence>
<keyword evidence="6" id="KW-1185">Reference proteome</keyword>
<dbReference type="GO" id="GO:0035859">
    <property type="term" value="C:Seh1-associated complex"/>
    <property type="evidence" value="ECO:0007669"/>
    <property type="project" value="TreeGrafter"/>
</dbReference>
<sequence>MSLRLPTRRVPSPPLLDMCVATTSCVYTLSVPSINNSISGSACLSVTTATTTHQSTRPNTLGGNFWSLLSSPAQSPQLVSKHSHRQWPQSPPEQQQQLHQSAQLSRALSSGSSSIRAMFSPLGQAPPAPPPPTPSSPQASQPTTPTTPAQGLVLRPKGGSKVKGEVVLEEVTSQPNLTAALLAAMMKSKRSSSWSEPFDDFKVLEDKDSRERDAERERVLHHNNSKMLDPELWHQYEQIKQSYADLLFKWGLLNQRSQVLKLTAPTDLDVKCIGAANVCMACGHGGHMDHLAEWFNQYDVCPTGCGCQCLDWNLV</sequence>
<feature type="compositionally biased region" description="Pro residues" evidence="3">
    <location>
        <begin position="124"/>
        <end position="135"/>
    </location>
</feature>
<evidence type="ECO:0000313" key="5">
    <source>
        <dbReference type="EMBL" id="GFS03759.1"/>
    </source>
</evidence>
<evidence type="ECO:0000259" key="4">
    <source>
        <dbReference type="Pfam" id="PF17120"/>
    </source>
</evidence>
<feature type="compositionally biased region" description="Low complexity" evidence="3">
    <location>
        <begin position="67"/>
        <end position="117"/>
    </location>
</feature>
<dbReference type="AlphaFoldDB" id="A0AAV4I3L5"/>
<keyword evidence="1" id="KW-0853">WD repeat</keyword>
<comment type="caution">
    <text evidence="5">The sequence shown here is derived from an EMBL/GenBank/DDBJ whole genome shotgun (WGS) entry which is preliminary data.</text>
</comment>
<dbReference type="Pfam" id="PF17120">
    <property type="entry name" value="zf-RING_16"/>
    <property type="match status" value="1"/>
</dbReference>
<gene>
    <name evidence="5" type="ORF">ElyMa_002895200</name>
</gene>
<dbReference type="InterPro" id="IPR049567">
    <property type="entry name" value="WDR59-like"/>
</dbReference>